<evidence type="ECO:0000313" key="1">
    <source>
        <dbReference type="EMBL" id="MDM8157376.1"/>
    </source>
</evidence>
<gene>
    <name evidence="1" type="ORF">QUV96_06980</name>
</gene>
<reference evidence="1 2" key="2">
    <citation type="submission" date="2023-06" db="EMBL/GenBank/DDBJ databases">
        <title>Identification and characterization of horizontal gene transfer across gut microbiota members of farm animals based on homology search.</title>
        <authorList>
            <person name="Schwarzerova J."/>
            <person name="Nykrynova M."/>
            <person name="Jureckova K."/>
            <person name="Cejkova D."/>
            <person name="Rychlik I."/>
        </authorList>
    </citation>
    <scope>NUCLEOTIDE SEQUENCE [LARGE SCALE GENOMIC DNA]</scope>
    <source>
        <strain evidence="1 2">ET39</strain>
    </source>
</reference>
<proteinExistence type="predicted"/>
<reference evidence="1 2" key="3">
    <citation type="submission" date="2023-06" db="EMBL/GenBank/DDBJ databases">
        <authorList>
            <person name="Zeman M."/>
            <person name="Kubasova T."/>
            <person name="Jahodarova E."/>
            <person name="Nykrynova M."/>
            <person name="Rychlik I."/>
        </authorList>
    </citation>
    <scope>NUCLEOTIDE SEQUENCE [LARGE SCALE GENOMIC DNA]</scope>
    <source>
        <strain evidence="1 2">ET39</strain>
    </source>
</reference>
<accession>A0ABT7UCM5</accession>
<name>A0ABT7UCM5_9FIRM</name>
<dbReference type="EMBL" id="JAUDCG010000027">
    <property type="protein sequence ID" value="MDM8157376.1"/>
    <property type="molecule type" value="Genomic_DNA"/>
</dbReference>
<sequence length="79" mass="8886">MIQGEVQSVQGSYDQLFLRLQGTFSAGRKADVCPMEPLVHGLSVNVYAQDAVYSVFGDLRLCEEELQLHGWIVTVEERK</sequence>
<dbReference type="Proteomes" id="UP001529340">
    <property type="component" value="Unassembled WGS sequence"/>
</dbReference>
<dbReference type="RefSeq" id="WP_289607835.1">
    <property type="nucleotide sequence ID" value="NZ_JAUDCG010000027.1"/>
</dbReference>
<organism evidence="1 2">
    <name type="scientific">Amedibacillus dolichus</name>
    <dbReference type="NCBI Taxonomy" id="31971"/>
    <lineage>
        <taxon>Bacteria</taxon>
        <taxon>Bacillati</taxon>
        <taxon>Bacillota</taxon>
        <taxon>Erysipelotrichia</taxon>
        <taxon>Erysipelotrichales</taxon>
        <taxon>Erysipelotrichaceae</taxon>
        <taxon>Amedibacillus</taxon>
    </lineage>
</organism>
<evidence type="ECO:0000313" key="2">
    <source>
        <dbReference type="Proteomes" id="UP001529340"/>
    </source>
</evidence>
<reference evidence="2" key="1">
    <citation type="submission" date="2023-06" db="EMBL/GenBank/DDBJ databases">
        <title>Identification and characterization of horizontal gene transfer across gut microbiota members of farm animals based on homology search.</title>
        <authorList>
            <person name="Zeman M."/>
            <person name="Kubasova T."/>
            <person name="Jahodarova E."/>
            <person name="Nykrynova M."/>
            <person name="Rychlik I."/>
        </authorList>
    </citation>
    <scope>NUCLEOTIDE SEQUENCE [LARGE SCALE GENOMIC DNA]</scope>
    <source>
        <strain evidence="2">ET39</strain>
    </source>
</reference>
<protein>
    <submittedName>
        <fullName evidence="1">Uncharacterized protein</fullName>
    </submittedName>
</protein>
<comment type="caution">
    <text evidence="1">The sequence shown here is derived from an EMBL/GenBank/DDBJ whole genome shotgun (WGS) entry which is preliminary data.</text>
</comment>
<keyword evidence="2" id="KW-1185">Reference proteome</keyword>